<evidence type="ECO:0000256" key="4">
    <source>
        <dbReference type="SAM" id="MobiDB-lite"/>
    </source>
</evidence>
<dbReference type="SMART" id="SM00320">
    <property type="entry name" value="WD40"/>
    <property type="match status" value="7"/>
</dbReference>
<dbReference type="InterPro" id="IPR015943">
    <property type="entry name" value="WD40/YVTN_repeat-like_dom_sf"/>
</dbReference>
<feature type="region of interest" description="Disordered" evidence="4">
    <location>
        <begin position="330"/>
        <end position="380"/>
    </location>
</feature>
<feature type="repeat" description="WD" evidence="3">
    <location>
        <begin position="267"/>
        <end position="301"/>
    </location>
</feature>
<keyword evidence="2" id="KW-0677">Repeat</keyword>
<keyword evidence="1 3" id="KW-0853">WD repeat</keyword>
<dbReference type="InterPro" id="IPR019775">
    <property type="entry name" value="WD40_repeat_CS"/>
</dbReference>
<name>A0A914VS32_9BILA</name>
<evidence type="ECO:0000256" key="2">
    <source>
        <dbReference type="ARBA" id="ARBA00022737"/>
    </source>
</evidence>
<reference evidence="6" key="1">
    <citation type="submission" date="2022-11" db="UniProtKB">
        <authorList>
            <consortium name="WormBaseParasite"/>
        </authorList>
    </citation>
    <scope>IDENTIFICATION</scope>
</reference>
<dbReference type="PROSITE" id="PS50082">
    <property type="entry name" value="WD_REPEATS_2"/>
    <property type="match status" value="2"/>
</dbReference>
<keyword evidence="5" id="KW-1185">Reference proteome</keyword>
<proteinExistence type="predicted"/>
<protein>
    <submittedName>
        <fullName evidence="6">Uncharacterized protein</fullName>
    </submittedName>
</protein>
<dbReference type="Pfam" id="PF24796">
    <property type="entry name" value="WDR55"/>
    <property type="match status" value="1"/>
</dbReference>
<evidence type="ECO:0000313" key="6">
    <source>
        <dbReference type="WBParaSite" id="PSAMB.scaffold2326size23855.g17395.t1"/>
    </source>
</evidence>
<dbReference type="InterPro" id="IPR053299">
    <property type="entry name" value="ASTRA_WD_repeat"/>
</dbReference>
<sequence>MEHKFDVPPVSVSCHPTEQLLAIGHLDGSVVLHQYSVNAEKSSLTERWTKRHKRAVRRVKFSLDGSGLFSITKNRALCLWDVETGKKIRCLRTAHDEPPYSLAVLPATSTKGQQVATADEGGVIRTWDFRASLPQICEFHDQEEVINEMVVSEVQGAWLLSASADGTLAAYNLRARKLFVRSEPMHSDLLSVCTTPNGRTYVGGGDGYIEVFNHGEWGNLVERIETGHGDTVDCLVAIRPNLLASASTLDGSVRLTHINPNKKLGKIAGHEDGVEQLTTSPDGSLLMSVGLDDSLQLLDLDALTARIPVQRASVKSPAVRLSSQRADGGFFADLNGGDGDESSNSGDDEDDNDDDAMDSDGDDDNDDGDQLMGDDSDDDD</sequence>
<dbReference type="Proteomes" id="UP000887566">
    <property type="component" value="Unplaced"/>
</dbReference>
<dbReference type="SUPFAM" id="SSF50978">
    <property type="entry name" value="WD40 repeat-like"/>
    <property type="match status" value="1"/>
</dbReference>
<evidence type="ECO:0000256" key="1">
    <source>
        <dbReference type="ARBA" id="ARBA00022574"/>
    </source>
</evidence>
<dbReference type="Gene3D" id="2.130.10.10">
    <property type="entry name" value="YVTN repeat-like/Quinoprotein amine dehydrogenase"/>
    <property type="match status" value="2"/>
</dbReference>
<evidence type="ECO:0000256" key="3">
    <source>
        <dbReference type="PROSITE-ProRule" id="PRU00221"/>
    </source>
</evidence>
<accession>A0A914VS32</accession>
<feature type="repeat" description="WD" evidence="3">
    <location>
        <begin position="49"/>
        <end position="90"/>
    </location>
</feature>
<dbReference type="PANTHER" id="PTHR44156">
    <property type="entry name" value="SUPERNUMERARY LIMBS, ISOFORM B-RELATED"/>
    <property type="match status" value="1"/>
</dbReference>
<dbReference type="PROSITE" id="PS00678">
    <property type="entry name" value="WD_REPEATS_1"/>
    <property type="match status" value="1"/>
</dbReference>
<dbReference type="InterPro" id="IPR001680">
    <property type="entry name" value="WD40_rpt"/>
</dbReference>
<organism evidence="5 6">
    <name type="scientific">Plectus sambesii</name>
    <dbReference type="NCBI Taxonomy" id="2011161"/>
    <lineage>
        <taxon>Eukaryota</taxon>
        <taxon>Metazoa</taxon>
        <taxon>Ecdysozoa</taxon>
        <taxon>Nematoda</taxon>
        <taxon>Chromadorea</taxon>
        <taxon>Plectida</taxon>
        <taxon>Plectina</taxon>
        <taxon>Plectoidea</taxon>
        <taxon>Plectidae</taxon>
        <taxon>Plectus</taxon>
    </lineage>
</organism>
<dbReference type="AlphaFoldDB" id="A0A914VS32"/>
<dbReference type="InterPro" id="IPR036322">
    <property type="entry name" value="WD40_repeat_dom_sf"/>
</dbReference>
<dbReference type="WBParaSite" id="PSAMB.scaffold2326size23855.g17395.t1">
    <property type="protein sequence ID" value="PSAMB.scaffold2326size23855.g17395.t1"/>
    <property type="gene ID" value="PSAMB.scaffold2326size23855.g17395"/>
</dbReference>
<evidence type="ECO:0000313" key="5">
    <source>
        <dbReference type="Proteomes" id="UP000887566"/>
    </source>
</evidence>
<feature type="compositionally biased region" description="Acidic residues" evidence="4">
    <location>
        <begin position="338"/>
        <end position="380"/>
    </location>
</feature>